<feature type="domain" description="FYVE-type" evidence="7">
    <location>
        <begin position="200"/>
        <end position="260"/>
    </location>
</feature>
<dbReference type="Gene3D" id="3.30.40.10">
    <property type="entry name" value="Zinc/RING finger domain, C3HC4 (zinc finger)"/>
    <property type="match status" value="1"/>
</dbReference>
<feature type="domain" description="PH" evidence="6">
    <location>
        <begin position="84"/>
        <end position="180"/>
    </location>
</feature>
<dbReference type="GO" id="GO:0035091">
    <property type="term" value="F:phosphatidylinositol binding"/>
    <property type="evidence" value="ECO:0007669"/>
    <property type="project" value="TreeGrafter"/>
</dbReference>
<dbReference type="InterPro" id="IPR051765">
    <property type="entry name" value="PH_domain-containing_F"/>
</dbReference>
<evidence type="ECO:0000256" key="1">
    <source>
        <dbReference type="ARBA" id="ARBA00022723"/>
    </source>
</evidence>
<dbReference type="Proteomes" id="UP001497482">
    <property type="component" value="Chromosome 18"/>
</dbReference>
<evidence type="ECO:0000256" key="3">
    <source>
        <dbReference type="ARBA" id="ARBA00022833"/>
    </source>
</evidence>
<dbReference type="CDD" id="cd01218">
    <property type="entry name" value="PH_Phafin2-like"/>
    <property type="match status" value="1"/>
</dbReference>
<evidence type="ECO:0000259" key="6">
    <source>
        <dbReference type="PROSITE" id="PS50003"/>
    </source>
</evidence>
<keyword evidence="9" id="KW-1185">Reference proteome</keyword>
<dbReference type="InterPro" id="IPR000306">
    <property type="entry name" value="Znf_FYVE"/>
</dbReference>
<dbReference type="GO" id="GO:0008333">
    <property type="term" value="P:endosome to lysosome transport"/>
    <property type="evidence" value="ECO:0007669"/>
    <property type="project" value="TreeGrafter"/>
</dbReference>
<dbReference type="EMBL" id="OZ035840">
    <property type="protein sequence ID" value="CAL1588750.1"/>
    <property type="molecule type" value="Genomic_DNA"/>
</dbReference>
<dbReference type="Gene3D" id="2.30.29.30">
    <property type="entry name" value="Pleckstrin-homology domain (PH domain)/Phosphotyrosine-binding domain (PTB)"/>
    <property type="match status" value="1"/>
</dbReference>
<evidence type="ECO:0000313" key="9">
    <source>
        <dbReference type="Proteomes" id="UP001497482"/>
    </source>
</evidence>
<gene>
    <name evidence="8" type="ORF">KC01_LOCUS18490</name>
</gene>
<dbReference type="InterPro" id="IPR017455">
    <property type="entry name" value="Znf_FYVE-rel"/>
</dbReference>
<proteinExistence type="predicted"/>
<evidence type="ECO:0000256" key="4">
    <source>
        <dbReference type="PROSITE-ProRule" id="PRU00091"/>
    </source>
</evidence>
<dbReference type="SUPFAM" id="SSF57903">
    <property type="entry name" value="FYVE/PHD zinc finger"/>
    <property type="match status" value="1"/>
</dbReference>
<dbReference type="PROSITE" id="PS50003">
    <property type="entry name" value="PH_DOMAIN"/>
    <property type="match status" value="1"/>
</dbReference>
<keyword evidence="2 4" id="KW-0863">Zinc-finger</keyword>
<name>A0AAV2KL09_KNICA</name>
<evidence type="ECO:0000259" key="7">
    <source>
        <dbReference type="PROSITE" id="PS50178"/>
    </source>
</evidence>
<dbReference type="PANTHER" id="PTHR46280">
    <property type="entry name" value="PLECKSTRIN HOMOLOGY DOMAIN-CONTAINING FAMILY F MEMBER 2-RELATED"/>
    <property type="match status" value="1"/>
</dbReference>
<dbReference type="AlphaFoldDB" id="A0AAV2KL09"/>
<dbReference type="GO" id="GO:0007032">
    <property type="term" value="P:endosome organization"/>
    <property type="evidence" value="ECO:0007669"/>
    <property type="project" value="TreeGrafter"/>
</dbReference>
<dbReference type="PROSITE" id="PS50178">
    <property type="entry name" value="ZF_FYVE"/>
    <property type="match status" value="1"/>
</dbReference>
<keyword evidence="1" id="KW-0479">Metal-binding</keyword>
<dbReference type="GO" id="GO:0008270">
    <property type="term" value="F:zinc ion binding"/>
    <property type="evidence" value="ECO:0007669"/>
    <property type="project" value="UniProtKB-KW"/>
</dbReference>
<dbReference type="Pfam" id="PF01363">
    <property type="entry name" value="FYVE"/>
    <property type="match status" value="1"/>
</dbReference>
<dbReference type="SMART" id="SM00064">
    <property type="entry name" value="FYVE"/>
    <property type="match status" value="1"/>
</dbReference>
<evidence type="ECO:0000313" key="8">
    <source>
        <dbReference type="EMBL" id="CAL1588750.1"/>
    </source>
</evidence>
<dbReference type="GO" id="GO:0005769">
    <property type="term" value="C:early endosome"/>
    <property type="evidence" value="ECO:0007669"/>
    <property type="project" value="TreeGrafter"/>
</dbReference>
<dbReference type="InterPro" id="IPR013083">
    <property type="entry name" value="Znf_RING/FYVE/PHD"/>
</dbReference>
<keyword evidence="3" id="KW-0862">Zinc</keyword>
<reference evidence="8 9" key="1">
    <citation type="submission" date="2024-04" db="EMBL/GenBank/DDBJ databases">
        <authorList>
            <person name="Waldvogel A.-M."/>
            <person name="Schoenle A."/>
        </authorList>
    </citation>
    <scope>NUCLEOTIDE SEQUENCE [LARGE SCALE GENOMIC DNA]</scope>
</reference>
<dbReference type="InterPro" id="IPR011011">
    <property type="entry name" value="Znf_FYVE_PHD"/>
</dbReference>
<accession>A0AAV2KL09</accession>
<organism evidence="8 9">
    <name type="scientific">Knipowitschia caucasica</name>
    <name type="common">Caucasian dwarf goby</name>
    <name type="synonym">Pomatoschistus caucasicus</name>
    <dbReference type="NCBI Taxonomy" id="637954"/>
    <lineage>
        <taxon>Eukaryota</taxon>
        <taxon>Metazoa</taxon>
        <taxon>Chordata</taxon>
        <taxon>Craniata</taxon>
        <taxon>Vertebrata</taxon>
        <taxon>Euteleostomi</taxon>
        <taxon>Actinopterygii</taxon>
        <taxon>Neopterygii</taxon>
        <taxon>Teleostei</taxon>
        <taxon>Neoteleostei</taxon>
        <taxon>Acanthomorphata</taxon>
        <taxon>Gobiaria</taxon>
        <taxon>Gobiiformes</taxon>
        <taxon>Gobioidei</taxon>
        <taxon>Gobiidae</taxon>
        <taxon>Gobiinae</taxon>
        <taxon>Knipowitschia</taxon>
    </lineage>
</organism>
<protein>
    <submittedName>
        <fullName evidence="8">Uncharacterized protein</fullName>
    </submittedName>
</protein>
<dbReference type="Pfam" id="PF00169">
    <property type="entry name" value="PH"/>
    <property type="match status" value="1"/>
</dbReference>
<evidence type="ECO:0000256" key="2">
    <source>
        <dbReference type="ARBA" id="ARBA00022771"/>
    </source>
</evidence>
<dbReference type="SUPFAM" id="SSF50729">
    <property type="entry name" value="PH domain-like"/>
    <property type="match status" value="1"/>
</dbReference>
<dbReference type="SMART" id="SM00233">
    <property type="entry name" value="PH"/>
    <property type="match status" value="1"/>
</dbReference>
<feature type="region of interest" description="Disordered" evidence="5">
    <location>
        <begin position="267"/>
        <end position="286"/>
    </location>
</feature>
<dbReference type="InterPro" id="IPR001849">
    <property type="entry name" value="PH_domain"/>
</dbReference>
<sequence length="319" mass="36827">MCDDKVSELRKEVESTYMRQIKGVPAPALHTLCTYCLCSAQSLHTLTHTHDMEKTFDQQNTERIKAVDESFRPSMKSLFKEGRVLVGEGRLLKQCRRKTQPKVFFLFNDVIVYGSILLHGRWYKDQKIIPLESIKLEDMEDTARLKNQWLIRTPRKSFVVAAASKEDKHSWMQNIELCKSILVKQGHCPSEEFAVSWMPDKASQICLICKAKFKTFKRRHHCRKCGILVCHQCSKDKTLLGHISTTEKQKVCRNCYKKTVEVDGNWENSTKENRADSSDEENQEGDDSLLYLTPSTWVDLSMGTWSGGEHYMSMHPAIN</sequence>
<dbReference type="InterPro" id="IPR037871">
    <property type="entry name" value="PH_Phafin"/>
</dbReference>
<dbReference type="PANTHER" id="PTHR46280:SF2">
    <property type="entry name" value="PLECKSTRIN HOMOLOGY DOMAIN-CONTAINING FAMILY F MEMBER 1"/>
    <property type="match status" value="1"/>
</dbReference>
<dbReference type="InterPro" id="IPR011993">
    <property type="entry name" value="PH-like_dom_sf"/>
</dbReference>
<evidence type="ECO:0000256" key="5">
    <source>
        <dbReference type="SAM" id="MobiDB-lite"/>
    </source>
</evidence>